<name>A0A9J5XI67_SOLCO</name>
<evidence type="ECO:0000256" key="1">
    <source>
        <dbReference type="SAM" id="MobiDB-lite"/>
    </source>
</evidence>
<proteinExistence type="predicted"/>
<evidence type="ECO:0000313" key="4">
    <source>
        <dbReference type="Proteomes" id="UP000824120"/>
    </source>
</evidence>
<feature type="region of interest" description="Disordered" evidence="1">
    <location>
        <begin position="248"/>
        <end position="269"/>
    </location>
</feature>
<dbReference type="AlphaFoldDB" id="A0A9J5XI67"/>
<dbReference type="Proteomes" id="UP000824120">
    <property type="component" value="Chromosome 9"/>
</dbReference>
<evidence type="ECO:0000313" key="3">
    <source>
        <dbReference type="EMBL" id="KAG5588011.1"/>
    </source>
</evidence>
<gene>
    <name evidence="3" type="ORF">H5410_048445</name>
</gene>
<keyword evidence="2" id="KW-0732">Signal</keyword>
<sequence length="269" mass="30359">MKKATLIQKVFFVSFLVILLGQTIKGVTWCNDSDICIKNLKCNEGHPVCYYISNMCYCRLPHDTKPFRCRTSADCARQLNCFNGRPSCFASTKNCYCKLPNSRPNYNETMCNSDLDCVVLLKCLDPGDAPTCYMKTHKCYCKILHIHQLDLRLLMRENNLICKGLPHDTKPFRCRTTADCARQLNCLKGVPACFASTKNCYCKLPNSKPNYNESMCKNDPDCTVLLKCLNPAQNPTCYLKTSKCYCKSPSRPPVGAPPAVKANEQPNDL</sequence>
<comment type="caution">
    <text evidence="3">The sequence shown here is derived from an EMBL/GenBank/DDBJ whole genome shotgun (WGS) entry which is preliminary data.</text>
</comment>
<evidence type="ECO:0000256" key="2">
    <source>
        <dbReference type="SAM" id="SignalP"/>
    </source>
</evidence>
<accession>A0A9J5XI67</accession>
<reference evidence="3 4" key="1">
    <citation type="submission" date="2020-09" db="EMBL/GenBank/DDBJ databases">
        <title>De no assembly of potato wild relative species, Solanum commersonii.</title>
        <authorList>
            <person name="Cho K."/>
        </authorList>
    </citation>
    <scope>NUCLEOTIDE SEQUENCE [LARGE SCALE GENOMIC DNA]</scope>
    <source>
        <strain evidence="3">LZ3.2</strain>
        <tissue evidence="3">Leaf</tissue>
    </source>
</reference>
<dbReference type="EMBL" id="JACXVP010000009">
    <property type="protein sequence ID" value="KAG5588011.1"/>
    <property type="molecule type" value="Genomic_DNA"/>
</dbReference>
<organism evidence="3 4">
    <name type="scientific">Solanum commersonii</name>
    <name type="common">Commerson's wild potato</name>
    <name type="synonym">Commerson's nightshade</name>
    <dbReference type="NCBI Taxonomy" id="4109"/>
    <lineage>
        <taxon>Eukaryota</taxon>
        <taxon>Viridiplantae</taxon>
        <taxon>Streptophyta</taxon>
        <taxon>Embryophyta</taxon>
        <taxon>Tracheophyta</taxon>
        <taxon>Spermatophyta</taxon>
        <taxon>Magnoliopsida</taxon>
        <taxon>eudicotyledons</taxon>
        <taxon>Gunneridae</taxon>
        <taxon>Pentapetalae</taxon>
        <taxon>asterids</taxon>
        <taxon>lamiids</taxon>
        <taxon>Solanales</taxon>
        <taxon>Solanaceae</taxon>
        <taxon>Solanoideae</taxon>
        <taxon>Solaneae</taxon>
        <taxon>Solanum</taxon>
    </lineage>
</organism>
<feature type="signal peptide" evidence="2">
    <location>
        <begin position="1"/>
        <end position="26"/>
    </location>
</feature>
<protein>
    <submittedName>
        <fullName evidence="3">Uncharacterized protein</fullName>
    </submittedName>
</protein>
<feature type="chain" id="PRO_5039943458" evidence="2">
    <location>
        <begin position="27"/>
        <end position="269"/>
    </location>
</feature>
<dbReference type="OrthoDB" id="1301408at2759"/>
<keyword evidence="4" id="KW-1185">Reference proteome</keyword>